<feature type="transmembrane region" description="Helical" evidence="7">
    <location>
        <begin position="416"/>
        <end position="439"/>
    </location>
</feature>
<evidence type="ECO:0000256" key="3">
    <source>
        <dbReference type="ARBA" id="ARBA00022692"/>
    </source>
</evidence>
<feature type="transmembrane region" description="Helical" evidence="7">
    <location>
        <begin position="499"/>
        <end position="525"/>
    </location>
</feature>
<organism evidence="8 9">
    <name type="scientific">Triparma verrucosa</name>
    <dbReference type="NCBI Taxonomy" id="1606542"/>
    <lineage>
        <taxon>Eukaryota</taxon>
        <taxon>Sar</taxon>
        <taxon>Stramenopiles</taxon>
        <taxon>Ochrophyta</taxon>
        <taxon>Bolidophyceae</taxon>
        <taxon>Parmales</taxon>
        <taxon>Triparmaceae</taxon>
        <taxon>Triparma</taxon>
    </lineage>
</organism>
<gene>
    <name evidence="8" type="ORF">TrVE_jg3941</name>
</gene>
<keyword evidence="3 7" id="KW-0812">Transmembrane</keyword>
<dbReference type="GO" id="GO:0016020">
    <property type="term" value="C:membrane"/>
    <property type="evidence" value="ECO:0007669"/>
    <property type="project" value="UniProtKB-SubCell"/>
</dbReference>
<dbReference type="GO" id="GO:0072657">
    <property type="term" value="P:protein localization to membrane"/>
    <property type="evidence" value="ECO:0007669"/>
    <property type="project" value="TreeGrafter"/>
</dbReference>
<evidence type="ECO:0000256" key="5">
    <source>
        <dbReference type="ARBA" id="ARBA00022989"/>
    </source>
</evidence>
<comment type="subcellular location">
    <subcellularLocation>
        <location evidence="1">Membrane</location>
        <topology evidence="1">Multi-pass membrane protein</topology>
    </subcellularLocation>
</comment>
<feature type="transmembrane region" description="Helical" evidence="7">
    <location>
        <begin position="601"/>
        <end position="630"/>
    </location>
</feature>
<keyword evidence="5 7" id="KW-1133">Transmembrane helix</keyword>
<comment type="similarity">
    <text evidence="2 7">Belongs to the nonaspanin (TM9SF) (TC 9.A.2) family.</text>
</comment>
<name>A0A9W7BHS8_9STRA</name>
<dbReference type="InterPro" id="IPR036259">
    <property type="entry name" value="MFS_trans_sf"/>
</dbReference>
<proteinExistence type="inferred from homology"/>
<comment type="caution">
    <text evidence="8">The sequence shown here is derived from an EMBL/GenBank/DDBJ whole genome shotgun (WGS) entry which is preliminary data.</text>
</comment>
<reference evidence="9" key="1">
    <citation type="journal article" date="2023" name="Commun. Biol.">
        <title>Genome analysis of Parmales, the sister group of diatoms, reveals the evolutionary specialization of diatoms from phago-mixotrophs to photoautotrophs.</title>
        <authorList>
            <person name="Ban H."/>
            <person name="Sato S."/>
            <person name="Yoshikawa S."/>
            <person name="Yamada K."/>
            <person name="Nakamura Y."/>
            <person name="Ichinomiya M."/>
            <person name="Sato N."/>
            <person name="Blanc-Mathieu R."/>
            <person name="Endo H."/>
            <person name="Kuwata A."/>
            <person name="Ogata H."/>
        </authorList>
    </citation>
    <scope>NUCLEOTIDE SEQUENCE [LARGE SCALE GENOMIC DNA]</scope>
    <source>
        <strain evidence="9">NIES 3699</strain>
    </source>
</reference>
<keyword evidence="9" id="KW-1185">Reference proteome</keyword>
<feature type="transmembrane region" description="Helical" evidence="7">
    <location>
        <begin position="375"/>
        <end position="395"/>
    </location>
</feature>
<dbReference type="EMBL" id="BRXX01000060">
    <property type="protein sequence ID" value="GMH86440.1"/>
    <property type="molecule type" value="Genomic_DNA"/>
</dbReference>
<feature type="transmembrane region" description="Helical" evidence="7">
    <location>
        <begin position="342"/>
        <end position="369"/>
    </location>
</feature>
<dbReference type="AlphaFoldDB" id="A0A9W7BHS8"/>
<feature type="transmembrane region" description="Helical" evidence="7">
    <location>
        <begin position="273"/>
        <end position="297"/>
    </location>
</feature>
<evidence type="ECO:0000256" key="7">
    <source>
        <dbReference type="RuleBase" id="RU363079"/>
    </source>
</evidence>
<evidence type="ECO:0000313" key="8">
    <source>
        <dbReference type="EMBL" id="GMH86440.1"/>
    </source>
</evidence>
<evidence type="ECO:0000256" key="1">
    <source>
        <dbReference type="ARBA" id="ARBA00004141"/>
    </source>
</evidence>
<dbReference type="PANTHER" id="PTHR10766:SF111">
    <property type="entry name" value="TRANSMEMBRANE 9 SUPERFAMILY MEMBER 2"/>
    <property type="match status" value="1"/>
</dbReference>
<accession>A0A9W7BHS8</accession>
<dbReference type="InterPro" id="IPR004240">
    <property type="entry name" value="EMP70"/>
</dbReference>
<feature type="transmembrane region" description="Helical" evidence="7">
    <location>
        <begin position="568"/>
        <end position="589"/>
    </location>
</feature>
<keyword evidence="6 7" id="KW-0472">Membrane</keyword>
<keyword evidence="4 7" id="KW-0732">Signal</keyword>
<feature type="signal peptide" evidence="7">
    <location>
        <begin position="1"/>
        <end position="16"/>
    </location>
</feature>
<dbReference type="Pfam" id="PF02990">
    <property type="entry name" value="EMP70"/>
    <property type="match status" value="1"/>
</dbReference>
<dbReference type="GO" id="GO:0005737">
    <property type="term" value="C:cytoplasm"/>
    <property type="evidence" value="ECO:0007669"/>
    <property type="project" value="UniProtKB-ARBA"/>
</dbReference>
<sequence>MIRLLVAAGLLAAASGFYLPGVDPKTFSPNAPVEMKVNTITSTHTQLPLDYYSQPFCKPDGGPKAASENLGEFLTGSKIQSSPYHIYMLLEDFCHVLCQKTLSKSDASSLQEVISQEYHNHWIIDNLPSAMIVNSDNLMYTEYAGGFPIGFVGTDKVTYLFNHVKILIEYHQVVPDEEGYRIVGFYVEPISVKHHYVDGWEWDGVAVEGRSRPLETCSNSQWLNSDQVEEFQTVKEGEQVLFTYDVIWSESETKWASRWDIYLSMDNRVPARIHWFSIINSLLIICFLSAIVGMILVKNLKRDISNYNRVLTDEEKAEEREESGWKLVHADVFRPPYNNPMIFCVFVGTGTQLMMMIGITIALASIGFLSPAKRGSMMMMIIVMYVLNGATAGYVSSRLYKSFRGRAWQRCTILTAVAFPGAAFVFFLFCNIVLSIYHSSAAVPFLQILSVMALWCCVSIPLVFLGAFFGYKKEMWEYPCVTSTIPREIRPLPWYLQRWAVIAMGGVLPFGAAYVELFFILSSIWMEQFYYVFGVCFVVCLILGITCGELSILFCYFQLCAEDHRWHWRAFLICGSTAFYVFGYSTVWFNLLEPSKLLITYLLYFGYMALISFGIFLVTGTIGFMSCFWFTNLIYSSIKVD</sequence>
<dbReference type="SUPFAM" id="SSF103473">
    <property type="entry name" value="MFS general substrate transporter"/>
    <property type="match status" value="1"/>
</dbReference>
<evidence type="ECO:0000256" key="6">
    <source>
        <dbReference type="ARBA" id="ARBA00023136"/>
    </source>
</evidence>
<evidence type="ECO:0000256" key="4">
    <source>
        <dbReference type="ARBA" id="ARBA00022729"/>
    </source>
</evidence>
<feature type="transmembrane region" description="Helical" evidence="7">
    <location>
        <begin position="445"/>
        <end position="469"/>
    </location>
</feature>
<dbReference type="PANTHER" id="PTHR10766">
    <property type="entry name" value="TRANSMEMBRANE 9 SUPERFAMILY PROTEIN"/>
    <property type="match status" value="1"/>
</dbReference>
<evidence type="ECO:0000313" key="9">
    <source>
        <dbReference type="Proteomes" id="UP001165160"/>
    </source>
</evidence>
<feature type="chain" id="PRO_5041013357" description="Transmembrane 9 superfamily member" evidence="7">
    <location>
        <begin position="17"/>
        <end position="641"/>
    </location>
</feature>
<protein>
    <recommendedName>
        <fullName evidence="7">Transmembrane 9 superfamily member</fullName>
    </recommendedName>
</protein>
<evidence type="ECO:0000256" key="2">
    <source>
        <dbReference type="ARBA" id="ARBA00005227"/>
    </source>
</evidence>
<dbReference type="Proteomes" id="UP001165160">
    <property type="component" value="Unassembled WGS sequence"/>
</dbReference>
<feature type="transmembrane region" description="Helical" evidence="7">
    <location>
        <begin position="531"/>
        <end position="556"/>
    </location>
</feature>